<keyword evidence="3 14" id="KW-0813">Transport</keyword>
<evidence type="ECO:0000256" key="8">
    <source>
        <dbReference type="ARBA" id="ARBA00023053"/>
    </source>
</evidence>
<feature type="transmembrane region" description="Helical" evidence="14">
    <location>
        <begin position="38"/>
        <end position="59"/>
    </location>
</feature>
<keyword evidence="14" id="KW-0029">Amino-acid transport</keyword>
<evidence type="ECO:0000313" key="15">
    <source>
        <dbReference type="EMBL" id="MDL5377172.1"/>
    </source>
</evidence>
<keyword evidence="8 14" id="KW-0915">Sodium</keyword>
<dbReference type="CDD" id="cd11475">
    <property type="entry name" value="SLC5sbd_PutP"/>
    <property type="match status" value="1"/>
</dbReference>
<feature type="transmembrane region" description="Helical" evidence="14">
    <location>
        <begin position="313"/>
        <end position="335"/>
    </location>
</feature>
<feature type="transmembrane region" description="Helical" evidence="14">
    <location>
        <begin position="157"/>
        <end position="182"/>
    </location>
</feature>
<evidence type="ECO:0000256" key="1">
    <source>
        <dbReference type="ARBA" id="ARBA00004651"/>
    </source>
</evidence>
<comment type="subcellular location">
    <subcellularLocation>
        <location evidence="1 14">Cell membrane</location>
        <topology evidence="1 14">Multi-pass membrane protein</topology>
    </subcellularLocation>
</comment>
<evidence type="ECO:0000256" key="14">
    <source>
        <dbReference type="RuleBase" id="RU366012"/>
    </source>
</evidence>
<dbReference type="Proteomes" id="UP001230807">
    <property type="component" value="Unassembled WGS sequence"/>
</dbReference>
<evidence type="ECO:0000256" key="4">
    <source>
        <dbReference type="ARBA" id="ARBA00022475"/>
    </source>
</evidence>
<dbReference type="InterPro" id="IPR011851">
    <property type="entry name" value="Na/Pro_symporter"/>
</dbReference>
<feature type="transmembrane region" description="Helical" evidence="14">
    <location>
        <begin position="274"/>
        <end position="293"/>
    </location>
</feature>
<comment type="catalytic activity">
    <reaction evidence="12">
        <text>L-proline(in) + Na(+)(in) = L-proline(out) + Na(+)(out)</text>
        <dbReference type="Rhea" id="RHEA:28967"/>
        <dbReference type="ChEBI" id="CHEBI:29101"/>
        <dbReference type="ChEBI" id="CHEBI:60039"/>
    </reaction>
</comment>
<organism evidence="15 16">
    <name type="scientific">Exiguobacterium mexicanum</name>
    <dbReference type="NCBI Taxonomy" id="340146"/>
    <lineage>
        <taxon>Bacteria</taxon>
        <taxon>Bacillati</taxon>
        <taxon>Bacillota</taxon>
        <taxon>Bacilli</taxon>
        <taxon>Bacillales</taxon>
        <taxon>Bacillales Family XII. Incertae Sedis</taxon>
        <taxon>Exiguobacterium</taxon>
    </lineage>
</organism>
<evidence type="ECO:0000256" key="12">
    <source>
        <dbReference type="ARBA" id="ARBA00033708"/>
    </source>
</evidence>
<dbReference type="PANTHER" id="PTHR48086:SF3">
    <property type="entry name" value="SODIUM_PROLINE SYMPORTER"/>
    <property type="match status" value="1"/>
</dbReference>
<feature type="transmembrane region" description="Helical" evidence="14">
    <location>
        <begin position="422"/>
        <end position="442"/>
    </location>
</feature>
<gene>
    <name evidence="15" type="primary">putP</name>
    <name evidence="15" type="ORF">QR695_09175</name>
</gene>
<dbReference type="Gene3D" id="1.20.1730.10">
    <property type="entry name" value="Sodium/glucose cotransporter"/>
    <property type="match status" value="1"/>
</dbReference>
<feature type="transmembrane region" description="Helical" evidence="14">
    <location>
        <begin position="364"/>
        <end position="384"/>
    </location>
</feature>
<protein>
    <recommendedName>
        <fullName evidence="14">Sodium/proline symporter</fullName>
    </recommendedName>
    <alternativeName>
        <fullName evidence="14">Proline permease</fullName>
    </alternativeName>
</protein>
<name>A0ABT7MPQ7_9BACL</name>
<sequence>MNGVLISITVYMALMVLLGVIAYRRTESIGDYMLGGRGLGPAVAALSAGASDMSGWLLMGLPGAMFATGLSSGWIVIGLTIGAYLNWLLVAPRLRTYSYLSEDAITIPDFFEKRFKDSRGTLRTFSAAVTLVFFTLYATSGFVAGGRLFEAVFDINFGTGVVILASIIIIYTFIGGFLAVSWTDFVQGLIMLFALILVPAIAITATDGVSAAFQTIGDIDEALLDPLTGQSLIGIVSLFAWGLGYFGQPHIIVRFMAIEKLQDIKKARRIGISWMLFTVVGAMATGLFGLAYYTQRGLEIDNPENVFINLSDLLFVDLITGVLLAALLAAIMSTISSQLLVSSSAATTDFYQKFFRKDAGDRELVMVGRITVILVSLISIWLAFGADDTILNLVGYAWAGFGSSFGPLILFSLFWKRTTRQGALAGMLTGAFIVIVWKNFAADWFGTFGELYEMIPAFLLSSLAIYVVSLMTPPPSSIITNEFEEMEHILKTERI</sequence>
<feature type="transmembrane region" description="Helical" evidence="14">
    <location>
        <begin position="6"/>
        <end position="26"/>
    </location>
</feature>
<dbReference type="PROSITE" id="PS50283">
    <property type="entry name" value="NA_SOLUT_SYMP_3"/>
    <property type="match status" value="1"/>
</dbReference>
<comment type="similarity">
    <text evidence="2 13">Belongs to the sodium:solute symporter (SSF) (TC 2.A.21) family.</text>
</comment>
<evidence type="ECO:0000256" key="2">
    <source>
        <dbReference type="ARBA" id="ARBA00006434"/>
    </source>
</evidence>
<comment type="function">
    <text evidence="14">Catalyzes the sodium-dependent uptake of extracellular L-proline.</text>
</comment>
<feature type="transmembrane region" description="Helical" evidence="14">
    <location>
        <begin position="233"/>
        <end position="253"/>
    </location>
</feature>
<keyword evidence="4 14" id="KW-1003">Cell membrane</keyword>
<keyword evidence="11 14" id="KW-0739">Sodium transport</keyword>
<evidence type="ECO:0000256" key="3">
    <source>
        <dbReference type="ARBA" id="ARBA00022448"/>
    </source>
</evidence>
<dbReference type="NCBIfam" id="TIGR02121">
    <property type="entry name" value="Na_Pro_sym"/>
    <property type="match status" value="1"/>
</dbReference>
<evidence type="ECO:0000256" key="10">
    <source>
        <dbReference type="ARBA" id="ARBA00023136"/>
    </source>
</evidence>
<keyword evidence="7 14" id="KW-1133">Transmembrane helix</keyword>
<keyword evidence="16" id="KW-1185">Reference proteome</keyword>
<dbReference type="RefSeq" id="WP_214720199.1">
    <property type="nucleotide sequence ID" value="NZ_CP183077.1"/>
</dbReference>
<feature type="transmembrane region" description="Helical" evidence="14">
    <location>
        <begin position="71"/>
        <end position="90"/>
    </location>
</feature>
<dbReference type="InterPro" id="IPR038377">
    <property type="entry name" value="Na/Glc_symporter_sf"/>
</dbReference>
<reference evidence="15 16" key="1">
    <citation type="submission" date="2023-06" db="EMBL/GenBank/DDBJ databases">
        <title>Influencing factors and mechanism of Cr(VI) reduction by facultative anaerobic Exiguobacterium sp. PY14.</title>
        <authorList>
            <person name="Zou L."/>
        </authorList>
    </citation>
    <scope>NUCLEOTIDE SEQUENCE [LARGE SCALE GENOMIC DNA]</scope>
    <source>
        <strain evidence="15 16">PY14</strain>
    </source>
</reference>
<feature type="transmembrane region" description="Helical" evidence="14">
    <location>
        <begin position="124"/>
        <end position="145"/>
    </location>
</feature>
<evidence type="ECO:0000313" key="16">
    <source>
        <dbReference type="Proteomes" id="UP001230807"/>
    </source>
</evidence>
<evidence type="ECO:0000256" key="7">
    <source>
        <dbReference type="ARBA" id="ARBA00022989"/>
    </source>
</evidence>
<evidence type="ECO:0000256" key="11">
    <source>
        <dbReference type="ARBA" id="ARBA00023201"/>
    </source>
</evidence>
<evidence type="ECO:0000256" key="6">
    <source>
        <dbReference type="ARBA" id="ARBA00022847"/>
    </source>
</evidence>
<dbReference type="InterPro" id="IPR050277">
    <property type="entry name" value="Sodium:Solute_Symporter"/>
</dbReference>
<keyword evidence="5 14" id="KW-0812">Transmembrane</keyword>
<keyword evidence="9 14" id="KW-0406">Ion transport</keyword>
<dbReference type="InterPro" id="IPR001734">
    <property type="entry name" value="Na/solute_symporter"/>
</dbReference>
<keyword evidence="10 14" id="KW-0472">Membrane</keyword>
<evidence type="ECO:0000256" key="9">
    <source>
        <dbReference type="ARBA" id="ARBA00023065"/>
    </source>
</evidence>
<keyword evidence="6 14" id="KW-0769">Symport</keyword>
<evidence type="ECO:0000256" key="5">
    <source>
        <dbReference type="ARBA" id="ARBA00022692"/>
    </source>
</evidence>
<dbReference type="EMBL" id="JASWER010000007">
    <property type="protein sequence ID" value="MDL5377172.1"/>
    <property type="molecule type" value="Genomic_DNA"/>
</dbReference>
<dbReference type="Pfam" id="PF00474">
    <property type="entry name" value="SSF"/>
    <property type="match status" value="1"/>
</dbReference>
<evidence type="ECO:0000256" key="13">
    <source>
        <dbReference type="RuleBase" id="RU362091"/>
    </source>
</evidence>
<dbReference type="NCBIfam" id="TIGR00813">
    <property type="entry name" value="sss"/>
    <property type="match status" value="1"/>
</dbReference>
<comment type="caution">
    <text evidence="15">The sequence shown here is derived from an EMBL/GenBank/DDBJ whole genome shotgun (WGS) entry which is preliminary data.</text>
</comment>
<feature type="transmembrane region" description="Helical" evidence="14">
    <location>
        <begin position="396"/>
        <end position="415"/>
    </location>
</feature>
<proteinExistence type="inferred from homology"/>
<dbReference type="PANTHER" id="PTHR48086">
    <property type="entry name" value="SODIUM/PROLINE SYMPORTER-RELATED"/>
    <property type="match status" value="1"/>
</dbReference>
<feature type="transmembrane region" description="Helical" evidence="14">
    <location>
        <begin position="189"/>
        <end position="213"/>
    </location>
</feature>
<feature type="transmembrane region" description="Helical" evidence="14">
    <location>
        <begin position="454"/>
        <end position="472"/>
    </location>
</feature>
<accession>A0ABT7MPQ7</accession>